<reference evidence="3 4" key="1">
    <citation type="submission" date="2018-06" db="EMBL/GenBank/DDBJ databases">
        <authorList>
            <consortium name="Pathogen Informatics"/>
            <person name="Doyle S."/>
        </authorList>
    </citation>
    <scope>NUCLEOTIDE SEQUENCE [LARGE SCALE GENOMIC DNA]</scope>
    <source>
        <strain evidence="3 4">NCTC11967</strain>
    </source>
</reference>
<accession>A0AB38G1P8</accession>
<feature type="domain" description="Glycosyltransferase RgtA/B/C/D-like" evidence="2">
    <location>
        <begin position="73"/>
        <end position="209"/>
    </location>
</feature>
<protein>
    <recommendedName>
        <fullName evidence="2">Glycosyltransferase RgtA/B/C/D-like domain-containing protein</fullName>
    </recommendedName>
</protein>
<keyword evidence="1" id="KW-0472">Membrane</keyword>
<feature type="transmembrane region" description="Helical" evidence="1">
    <location>
        <begin position="298"/>
        <end position="316"/>
    </location>
</feature>
<dbReference type="RefSeq" id="WP_038257306.1">
    <property type="nucleotide sequence ID" value="NZ_UAVL01000022.1"/>
</dbReference>
<proteinExistence type="predicted"/>
<feature type="transmembrane region" description="Helical" evidence="1">
    <location>
        <begin position="125"/>
        <end position="142"/>
    </location>
</feature>
<comment type="caution">
    <text evidence="3">The sequence shown here is derived from an EMBL/GenBank/DDBJ whole genome shotgun (WGS) entry which is preliminary data.</text>
</comment>
<dbReference type="AlphaFoldDB" id="A0AB38G1P8"/>
<name>A0AB38G1P8_9ENTR</name>
<gene>
    <name evidence="3" type="ORF">NCTC11967_04613</name>
</gene>
<feature type="transmembrane region" description="Helical" evidence="1">
    <location>
        <begin position="191"/>
        <end position="211"/>
    </location>
</feature>
<feature type="transmembrane region" description="Helical" evidence="1">
    <location>
        <begin position="232"/>
        <end position="251"/>
    </location>
</feature>
<evidence type="ECO:0000313" key="3">
    <source>
        <dbReference type="EMBL" id="SQA65577.1"/>
    </source>
</evidence>
<feature type="transmembrane region" description="Helical" evidence="1">
    <location>
        <begin position="267"/>
        <end position="286"/>
    </location>
</feature>
<feature type="transmembrane region" description="Helical" evidence="1">
    <location>
        <begin position="60"/>
        <end position="88"/>
    </location>
</feature>
<evidence type="ECO:0000313" key="4">
    <source>
        <dbReference type="Proteomes" id="UP000251313"/>
    </source>
</evidence>
<sequence length="478" mass="53889">MSRVVLMVWVGVYALLWSLATIFLDPTVPYDAVEALNWAQNAEWGSPKNPWLVGMVWRPALWFSGISFSAYWYITHFVAIAVGMAGCWSLAKCLSGSERLAWIALLTLNLSGIINFDIISYNDNYLLVMLWPWMLLFFYHAITRHPGWWLAFAITAGLASMAKYSTLAFVGAAFIATIVVPKIRVCYRQPLFYLALIAGLAIIAPNLAWLWEHNFVAFHWVDSQIKRQFNPALFIKLLSIYYPLLFLWWILRRSHIQLRWPVDTNKRVLLLVSVMPLAPICLWFLFHHGGRLTEWLQPFFILAPALLVGCVVTPNPQPARGASIALIGTAVLVLLGYSAVMAANVGNAGQKMSGIIPFSQRVDQLWHQRYGTPLRLVGGEHLADWLLFYAPSGPKTITPWSNSTEPNIYNAEIRYAEIARSGALLIGHSDKNCTDASFSKALTQWPQIRLDAISQITFHQDKRHEGYPLCIGFVKPGA</sequence>
<organism evidence="3 4">
    <name type="scientific">Yokenella regensburgei</name>
    <dbReference type="NCBI Taxonomy" id="158877"/>
    <lineage>
        <taxon>Bacteria</taxon>
        <taxon>Pseudomonadati</taxon>
        <taxon>Pseudomonadota</taxon>
        <taxon>Gammaproteobacteria</taxon>
        <taxon>Enterobacterales</taxon>
        <taxon>Enterobacteriaceae</taxon>
        <taxon>Yokenella</taxon>
    </lineage>
</organism>
<keyword evidence="1" id="KW-0812">Transmembrane</keyword>
<evidence type="ECO:0000256" key="1">
    <source>
        <dbReference type="SAM" id="Phobius"/>
    </source>
</evidence>
<feature type="transmembrane region" description="Helical" evidence="1">
    <location>
        <begin position="149"/>
        <end position="179"/>
    </location>
</feature>
<dbReference type="InterPro" id="IPR038731">
    <property type="entry name" value="RgtA/B/C-like"/>
</dbReference>
<dbReference type="Proteomes" id="UP000251313">
    <property type="component" value="Unassembled WGS sequence"/>
</dbReference>
<feature type="transmembrane region" description="Helical" evidence="1">
    <location>
        <begin position="322"/>
        <end position="343"/>
    </location>
</feature>
<evidence type="ECO:0000259" key="2">
    <source>
        <dbReference type="Pfam" id="PF13231"/>
    </source>
</evidence>
<dbReference type="Pfam" id="PF13231">
    <property type="entry name" value="PMT_2"/>
    <property type="match status" value="1"/>
</dbReference>
<keyword evidence="1" id="KW-1133">Transmembrane helix</keyword>
<dbReference type="EMBL" id="UAVL01000022">
    <property type="protein sequence ID" value="SQA65577.1"/>
    <property type="molecule type" value="Genomic_DNA"/>
</dbReference>